<accession>A0A242KUF4</accession>
<comment type="caution">
    <text evidence="2">The sequence shown here is derived from an EMBL/GenBank/DDBJ whole genome shotgun (WGS) entry which is preliminary data.</text>
</comment>
<dbReference type="Proteomes" id="UP000195024">
    <property type="component" value="Unassembled WGS sequence"/>
</dbReference>
<dbReference type="AlphaFoldDB" id="A0A242KUF4"/>
<evidence type="ECO:0000313" key="3">
    <source>
        <dbReference type="Proteomes" id="UP000195024"/>
    </source>
</evidence>
<gene>
    <name evidence="2" type="ORF">A5802_003022</name>
</gene>
<reference evidence="2 3" key="1">
    <citation type="submission" date="2017-05" db="EMBL/GenBank/DDBJ databases">
        <title>The Genome Sequence of Enterococcus mundtii 6B1_DIV0119.</title>
        <authorList>
            <consortium name="The Broad Institute Genomics Platform"/>
            <consortium name="The Broad Institute Genomic Center for Infectious Diseases"/>
            <person name="Earl A."/>
            <person name="Manson A."/>
            <person name="Schwartman J."/>
            <person name="Gilmore M."/>
            <person name="Abouelleil A."/>
            <person name="Cao P."/>
            <person name="Chapman S."/>
            <person name="Cusick C."/>
            <person name="Shea T."/>
            <person name="Young S."/>
            <person name="Neafsey D."/>
            <person name="Nusbaum C."/>
            <person name="Birren B."/>
        </authorList>
    </citation>
    <scope>NUCLEOTIDE SEQUENCE [LARGE SCALE GENOMIC DNA]</scope>
    <source>
        <strain evidence="2 3">6B1_DIV0119</strain>
    </source>
</reference>
<feature type="compositionally biased region" description="Basic and acidic residues" evidence="1">
    <location>
        <begin position="265"/>
        <end position="288"/>
    </location>
</feature>
<protein>
    <submittedName>
        <fullName evidence="2">Uncharacterized protein</fullName>
    </submittedName>
</protein>
<sequence>MTIIVILFFITGVILVVRSPKKEIIAEEETKTSEIFNIENPQQTNPASIYRGKWFSNREDKMIVELLEDGTFRATSWLTKGTYILSDENQIILTDEKLGEITFNLETRNGRTIMHTIFKKEEFLLFPTEELMDEVLQEQTVQEAAVENLVYKKWLDILVQGNWQKQSRGINYTIDFDQNSYVQNKIVGSSDTETHEEKFTIISQEVEEDNCVFVLALHGENRKEIQFKIVESELTFDLIASPGSFLWNNQFEILSSTVELTQDGTQKKEAEKIPLDSGDEDKLNTMEE</sequence>
<evidence type="ECO:0000256" key="1">
    <source>
        <dbReference type="SAM" id="MobiDB-lite"/>
    </source>
</evidence>
<dbReference type="EMBL" id="NGMS01000004">
    <property type="protein sequence ID" value="OTP24867.1"/>
    <property type="molecule type" value="Genomic_DNA"/>
</dbReference>
<name>A0A242KUF4_ENTMU</name>
<proteinExistence type="predicted"/>
<feature type="region of interest" description="Disordered" evidence="1">
    <location>
        <begin position="263"/>
        <end position="288"/>
    </location>
</feature>
<organism evidence="2 3">
    <name type="scientific">Enterococcus mundtii</name>
    <dbReference type="NCBI Taxonomy" id="53346"/>
    <lineage>
        <taxon>Bacteria</taxon>
        <taxon>Bacillati</taxon>
        <taxon>Bacillota</taxon>
        <taxon>Bacilli</taxon>
        <taxon>Lactobacillales</taxon>
        <taxon>Enterococcaceae</taxon>
        <taxon>Enterococcus</taxon>
    </lineage>
</organism>
<evidence type="ECO:0000313" key="2">
    <source>
        <dbReference type="EMBL" id="OTP24867.1"/>
    </source>
</evidence>